<comment type="caution">
    <text evidence="1">The sequence shown here is derived from an EMBL/GenBank/DDBJ whole genome shotgun (WGS) entry which is preliminary data.</text>
</comment>
<proteinExistence type="predicted"/>
<dbReference type="EMBL" id="BPLR01009987">
    <property type="protein sequence ID" value="GIY35974.1"/>
    <property type="molecule type" value="Genomic_DNA"/>
</dbReference>
<evidence type="ECO:0000313" key="2">
    <source>
        <dbReference type="Proteomes" id="UP001054945"/>
    </source>
</evidence>
<accession>A0AAV4SPR0</accession>
<keyword evidence="2" id="KW-1185">Reference proteome</keyword>
<gene>
    <name evidence="1" type="ORF">CEXT_278641</name>
</gene>
<dbReference type="AlphaFoldDB" id="A0AAV4SPR0"/>
<evidence type="ECO:0000313" key="1">
    <source>
        <dbReference type="EMBL" id="GIY35974.1"/>
    </source>
</evidence>
<reference evidence="1 2" key="1">
    <citation type="submission" date="2021-06" db="EMBL/GenBank/DDBJ databases">
        <title>Caerostris extrusa draft genome.</title>
        <authorList>
            <person name="Kono N."/>
            <person name="Arakawa K."/>
        </authorList>
    </citation>
    <scope>NUCLEOTIDE SEQUENCE [LARGE SCALE GENOMIC DNA]</scope>
</reference>
<dbReference type="Proteomes" id="UP001054945">
    <property type="component" value="Unassembled WGS sequence"/>
</dbReference>
<organism evidence="1 2">
    <name type="scientific">Caerostris extrusa</name>
    <name type="common">Bark spider</name>
    <name type="synonym">Caerostris bankana</name>
    <dbReference type="NCBI Taxonomy" id="172846"/>
    <lineage>
        <taxon>Eukaryota</taxon>
        <taxon>Metazoa</taxon>
        <taxon>Ecdysozoa</taxon>
        <taxon>Arthropoda</taxon>
        <taxon>Chelicerata</taxon>
        <taxon>Arachnida</taxon>
        <taxon>Araneae</taxon>
        <taxon>Araneomorphae</taxon>
        <taxon>Entelegynae</taxon>
        <taxon>Araneoidea</taxon>
        <taxon>Araneidae</taxon>
        <taxon>Caerostris</taxon>
    </lineage>
</organism>
<name>A0AAV4SPR0_CAEEX</name>
<sequence length="120" mass="14014">MKPNGTKPRKRNLPPNPQKPIKVLRCVQLKQSSFYTNIIRGRVIISFFSFYGEKQTNNKKMGLVPREFLSLQRGLFRDILLKKGELIIEGMESKDSSKWESSPFCFYRRAINTFAQIIEV</sequence>
<protein>
    <submittedName>
        <fullName evidence="1">Uncharacterized protein</fullName>
    </submittedName>
</protein>